<dbReference type="EMBL" id="JAAMRR010000582">
    <property type="protein sequence ID" value="NGX95775.1"/>
    <property type="molecule type" value="Genomic_DNA"/>
</dbReference>
<keyword evidence="2" id="KW-1185">Reference proteome</keyword>
<dbReference type="SUPFAM" id="SSF55331">
    <property type="entry name" value="Tautomerase/MIF"/>
    <property type="match status" value="1"/>
</dbReference>
<accession>A0A7C9VKJ8</accession>
<evidence type="ECO:0000313" key="2">
    <source>
        <dbReference type="Proteomes" id="UP000480266"/>
    </source>
</evidence>
<protein>
    <submittedName>
        <fullName evidence="1">Tautomerase family protein</fullName>
    </submittedName>
</protein>
<dbReference type="Pfam" id="PF14552">
    <property type="entry name" value="Tautomerase_2"/>
    <property type="match status" value="1"/>
</dbReference>
<dbReference type="PANTHER" id="PTHR38460">
    <property type="entry name" value="TAUTOMERASE YOLI-RELATED"/>
    <property type="match status" value="1"/>
</dbReference>
<reference evidence="1" key="1">
    <citation type="submission" date="2020-02" db="EMBL/GenBank/DDBJ databases">
        <title>Draft genome sequence of Candidatus Afipia apatlaquensis IBT-C3, a potential strain for decolorization of textile dyes.</title>
        <authorList>
            <person name="Sanchez-Reyes A."/>
            <person name="Breton-Deval L."/>
            <person name="Mangelson H."/>
            <person name="Sanchez-Flores A."/>
        </authorList>
    </citation>
    <scope>NUCLEOTIDE SEQUENCE [LARGE SCALE GENOMIC DNA]</scope>
    <source>
        <strain evidence="1">IBT-C3</strain>
    </source>
</reference>
<dbReference type="AlphaFoldDB" id="A0A7C9VKJ8"/>
<evidence type="ECO:0000313" key="1">
    <source>
        <dbReference type="EMBL" id="NGX95775.1"/>
    </source>
</evidence>
<organism evidence="1 2">
    <name type="scientific">Candidatus Afipia apatlaquensis</name>
    <dbReference type="NCBI Taxonomy" id="2712852"/>
    <lineage>
        <taxon>Bacteria</taxon>
        <taxon>Pseudomonadati</taxon>
        <taxon>Pseudomonadota</taxon>
        <taxon>Alphaproteobacteria</taxon>
        <taxon>Hyphomicrobiales</taxon>
        <taxon>Nitrobacteraceae</taxon>
        <taxon>Afipia</taxon>
    </lineage>
</organism>
<name>A0A7C9VKJ8_9BRAD</name>
<dbReference type="InterPro" id="IPR014347">
    <property type="entry name" value="Tautomerase/MIF_sf"/>
</dbReference>
<sequence>MAMSLAGCIGLIPDFYVAMRCDLTDLSLVDNEIPVWRRIDAAAFLPENRPMPLARISIPAHLPQSQVIALADAVHNALITTCDVPPKDRFQLISRFAQGAMIIDPTFPDVIRTADASIVEITFLAGRDDHKKRLLYRAIVDKCVAAGFKADDILVALTENQPMDWSLGGGLAYGAHPTTSHG</sequence>
<dbReference type="Proteomes" id="UP000480266">
    <property type="component" value="Unassembled WGS sequence"/>
</dbReference>
<dbReference type="Gene3D" id="3.30.429.10">
    <property type="entry name" value="Macrophage Migration Inhibitory Factor"/>
    <property type="match status" value="1"/>
</dbReference>
<proteinExistence type="predicted"/>
<dbReference type="PANTHER" id="PTHR38460:SF1">
    <property type="entry name" value="TAUTOMERASE YOLI-RELATED"/>
    <property type="match status" value="1"/>
</dbReference>
<comment type="caution">
    <text evidence="1">The sequence shown here is derived from an EMBL/GenBank/DDBJ whole genome shotgun (WGS) entry which is preliminary data.</text>
</comment>
<gene>
    <name evidence="1" type="ORF">G4V63_11250</name>
</gene>
<dbReference type="InterPro" id="IPR037479">
    <property type="entry name" value="Tauto_MSAD"/>
</dbReference>